<dbReference type="Gene3D" id="3.30.420.40">
    <property type="match status" value="1"/>
</dbReference>
<dbReference type="AlphaFoldDB" id="A0A501PFS7"/>
<dbReference type="InterPro" id="IPR045079">
    <property type="entry name" value="Oxoprolinase-like"/>
</dbReference>
<dbReference type="EMBL" id="VFIY01000015">
    <property type="protein sequence ID" value="TPD58998.1"/>
    <property type="molecule type" value="Genomic_DNA"/>
</dbReference>
<name>A0A501PFS7_9PROT</name>
<dbReference type="SUPFAM" id="SSF53067">
    <property type="entry name" value="Actin-like ATPase domain"/>
    <property type="match status" value="2"/>
</dbReference>
<dbReference type="RefSeq" id="WP_139941217.1">
    <property type="nucleotide sequence ID" value="NZ_JBHSYP010000002.1"/>
</dbReference>
<evidence type="ECO:0000259" key="1">
    <source>
        <dbReference type="Pfam" id="PF01968"/>
    </source>
</evidence>
<feature type="domain" description="Hydantoinase/oxoprolinase N-terminal" evidence="2">
    <location>
        <begin position="8"/>
        <end position="177"/>
    </location>
</feature>
<dbReference type="PANTHER" id="PTHR11365:SF10">
    <property type="entry name" value="HYDANTOINASE_OXOPROLINASE"/>
    <property type="match status" value="1"/>
</dbReference>
<dbReference type="Pfam" id="PF05378">
    <property type="entry name" value="Hydant_A_N"/>
    <property type="match status" value="1"/>
</dbReference>
<dbReference type="Pfam" id="PF01968">
    <property type="entry name" value="Hydantoinase_A"/>
    <property type="match status" value="1"/>
</dbReference>
<accession>A0A501PFS7</accession>
<sequence length="520" mass="54354">MDNSTNLRLGIDVGGTNTDVVLVQGNKVLSGVKQITTEDPSDGIVAGVKAVLDEVNVAPSAITSVMLGTTHFTNAFVQRTHLEPVGVVRLSLPAARGLPPMVDWPKEAVQLVRGHVALIRGGNEYNGRAIAPLDEKAILEAARKFKACGLRSVAVTGIFSPITRAGEERAAEILRNEMNDVSLTLSSELGRVGLIERENAAIMNACLAGLAKTTLDSFERAFRDLGIHSPFFISQNDGTLMGVDQARKYPILTFSSGPTNSIRGASLLSGVADAMVIDIGGTTSDIGVLKNGFPRESALVADIGGIRTNFRMPDILALGLGGGSLVNDAADGITIGPRSVGYRLTSESMVFGGSQLTATDIAVAAGYAEVGESSLVSKLDKGLVEQGVTKIHQILENGIERMKTDETPVPLILVGGGSVLVDRPLKGVSEIFLPEHAGVANAVGASIAMIGSEVEKVMPLPEGGNEAVIRELEKEAIEKVIVAGGKPGTVEIADVEVVPLPLMSGREARIRIKAVGGLNI</sequence>
<dbReference type="OrthoDB" id="9759608at2"/>
<evidence type="ECO:0000313" key="4">
    <source>
        <dbReference type="Proteomes" id="UP000319148"/>
    </source>
</evidence>
<dbReference type="InterPro" id="IPR002821">
    <property type="entry name" value="Hydantoinase_A"/>
</dbReference>
<reference evidence="4" key="1">
    <citation type="submission" date="2019-06" db="EMBL/GenBank/DDBJ databases">
        <title>The complete genome of Emcibacter congregatus ZYLT.</title>
        <authorList>
            <person name="Zhao Z."/>
        </authorList>
    </citation>
    <scope>NUCLEOTIDE SEQUENCE [LARGE SCALE GENOMIC DNA]</scope>
    <source>
        <strain evidence="4">MCCC 1A06723</strain>
    </source>
</reference>
<dbReference type="InterPro" id="IPR043129">
    <property type="entry name" value="ATPase_NBD"/>
</dbReference>
<gene>
    <name evidence="3" type="ORF">FIV46_12235</name>
</gene>
<feature type="domain" description="Hydantoinase A/oxoprolinase" evidence="1">
    <location>
        <begin position="197"/>
        <end position="401"/>
    </location>
</feature>
<evidence type="ECO:0000313" key="3">
    <source>
        <dbReference type="EMBL" id="TPD58998.1"/>
    </source>
</evidence>
<dbReference type="Proteomes" id="UP000319148">
    <property type="component" value="Unassembled WGS sequence"/>
</dbReference>
<dbReference type="GO" id="GO:0016787">
    <property type="term" value="F:hydrolase activity"/>
    <property type="evidence" value="ECO:0007669"/>
    <property type="project" value="InterPro"/>
</dbReference>
<proteinExistence type="predicted"/>
<dbReference type="InterPro" id="IPR008040">
    <property type="entry name" value="Hydant_A_N"/>
</dbReference>
<dbReference type="PANTHER" id="PTHR11365">
    <property type="entry name" value="5-OXOPROLINASE RELATED"/>
    <property type="match status" value="1"/>
</dbReference>
<keyword evidence="4" id="KW-1185">Reference proteome</keyword>
<comment type="caution">
    <text evidence="3">The sequence shown here is derived from an EMBL/GenBank/DDBJ whole genome shotgun (WGS) entry which is preliminary data.</text>
</comment>
<evidence type="ECO:0000259" key="2">
    <source>
        <dbReference type="Pfam" id="PF05378"/>
    </source>
</evidence>
<organism evidence="3 4">
    <name type="scientific">Emcibacter nanhaiensis</name>
    <dbReference type="NCBI Taxonomy" id="1505037"/>
    <lineage>
        <taxon>Bacteria</taxon>
        <taxon>Pseudomonadati</taxon>
        <taxon>Pseudomonadota</taxon>
        <taxon>Alphaproteobacteria</taxon>
        <taxon>Emcibacterales</taxon>
        <taxon>Emcibacteraceae</taxon>
        <taxon>Emcibacter</taxon>
    </lineage>
</organism>
<protein>
    <submittedName>
        <fullName evidence="3">Hydantoinase/oxoprolinase family protein</fullName>
    </submittedName>
</protein>